<feature type="region of interest" description="Disordered" evidence="1">
    <location>
        <begin position="119"/>
        <end position="183"/>
    </location>
</feature>
<evidence type="ECO:0000259" key="2">
    <source>
        <dbReference type="Pfam" id="PF02720"/>
    </source>
</evidence>
<accession>A0ABW5WA12</accession>
<proteinExistence type="predicted"/>
<evidence type="ECO:0000256" key="1">
    <source>
        <dbReference type="SAM" id="MobiDB-lite"/>
    </source>
</evidence>
<organism evidence="3 4">
    <name type="scientific">Prauserella oleivorans</name>
    <dbReference type="NCBI Taxonomy" id="1478153"/>
    <lineage>
        <taxon>Bacteria</taxon>
        <taxon>Bacillati</taxon>
        <taxon>Actinomycetota</taxon>
        <taxon>Actinomycetes</taxon>
        <taxon>Pseudonocardiales</taxon>
        <taxon>Pseudonocardiaceae</taxon>
        <taxon>Prauserella</taxon>
    </lineage>
</organism>
<dbReference type="EMBL" id="JBHUOF010000007">
    <property type="protein sequence ID" value="MFD2799300.1"/>
    <property type="molecule type" value="Genomic_DNA"/>
</dbReference>
<feature type="compositionally biased region" description="Low complexity" evidence="1">
    <location>
        <begin position="144"/>
        <end position="174"/>
    </location>
</feature>
<reference evidence="4" key="1">
    <citation type="journal article" date="2019" name="Int. J. Syst. Evol. Microbiol.">
        <title>The Global Catalogue of Microorganisms (GCM) 10K type strain sequencing project: providing services to taxonomists for standard genome sequencing and annotation.</title>
        <authorList>
            <consortium name="The Broad Institute Genomics Platform"/>
            <consortium name="The Broad Institute Genome Sequencing Center for Infectious Disease"/>
            <person name="Wu L."/>
            <person name="Ma J."/>
        </authorList>
    </citation>
    <scope>NUCLEOTIDE SEQUENCE [LARGE SCALE GENOMIC DNA]</scope>
    <source>
        <strain evidence="4">IBRC-M 10906</strain>
    </source>
</reference>
<sequence length="183" mass="19314">MERRVELRHADEAMATLTADLPAEVASAAYARTDRCAHTPRNAGDGRTMDQLRADVFADLLLSGTPGEASVRAEIFVYIDVATLIGLAENPAELAGHGPLPASIARAIAFDPSSTWRRIITDPHTGAPIDVGRTRYRRPPSPPTTSRSGTASAASRPATALPTTAISTTSSRTSVPATPTRQT</sequence>
<dbReference type="Pfam" id="PF02720">
    <property type="entry name" value="DUF222"/>
    <property type="match status" value="1"/>
</dbReference>
<dbReference type="InterPro" id="IPR003870">
    <property type="entry name" value="DUF222"/>
</dbReference>
<dbReference type="RefSeq" id="WP_377385905.1">
    <property type="nucleotide sequence ID" value="NZ_JBHSAN010000006.1"/>
</dbReference>
<protein>
    <submittedName>
        <fullName evidence="3">DUF222 domain-containing protein</fullName>
    </submittedName>
</protein>
<feature type="domain" description="DUF222" evidence="2">
    <location>
        <begin position="2"/>
        <end position="139"/>
    </location>
</feature>
<evidence type="ECO:0000313" key="4">
    <source>
        <dbReference type="Proteomes" id="UP001597478"/>
    </source>
</evidence>
<evidence type="ECO:0000313" key="3">
    <source>
        <dbReference type="EMBL" id="MFD2799300.1"/>
    </source>
</evidence>
<gene>
    <name evidence="3" type="ORF">ACFS2C_07850</name>
</gene>
<dbReference type="Proteomes" id="UP001597478">
    <property type="component" value="Unassembled WGS sequence"/>
</dbReference>
<name>A0ABW5WA12_9PSEU</name>
<keyword evidence="4" id="KW-1185">Reference proteome</keyword>
<comment type="caution">
    <text evidence="3">The sequence shown here is derived from an EMBL/GenBank/DDBJ whole genome shotgun (WGS) entry which is preliminary data.</text>
</comment>